<organism evidence="2 3">
    <name type="scientific">Puccinia sorghi</name>
    <dbReference type="NCBI Taxonomy" id="27349"/>
    <lineage>
        <taxon>Eukaryota</taxon>
        <taxon>Fungi</taxon>
        <taxon>Dikarya</taxon>
        <taxon>Basidiomycota</taxon>
        <taxon>Pucciniomycotina</taxon>
        <taxon>Pucciniomycetes</taxon>
        <taxon>Pucciniales</taxon>
        <taxon>Pucciniaceae</taxon>
        <taxon>Puccinia</taxon>
    </lineage>
</organism>
<proteinExistence type="predicted"/>
<feature type="region of interest" description="Disordered" evidence="1">
    <location>
        <begin position="462"/>
        <end position="482"/>
    </location>
</feature>
<feature type="compositionally biased region" description="Polar residues" evidence="1">
    <location>
        <begin position="223"/>
        <end position="235"/>
    </location>
</feature>
<sequence>MTPTPLPSLLNNLHLYPTPPPPPHLLQANLNPLNHQSSPLQSSLPVHTPHSHPLSLKPNLAQNPPRKLSHPTYSFEPSGKSLRKYAHPKPHLDVTLNSQPPNQPYLNEPWRHNINNNSTHSIVLFPRKPLELSVDPSMEVLKDRYWNTRQSEINPDTQQIWAEIYISRLERQLWKAQADADPSPDCLSFCIPLTSNDLPHKLYHYNRRRTASASDAALPRPGATSSHLQGCNQSKTSKRPRFNSTDFLKPFSIAQTRLKLLPWYSSSALDISDGPLHRRPSSNITRSQSSCVITPYRLDSFSDSSFQLPASSLPLATNSAVGGANPTTDFPRHNCNQDRRARIIRPPATTNQQQSKSFRRRSRSVPNLRRANLYSSAVLESTTGITGYPSWVPDELTSQANFSIPQSLIDALFPPASASSANPPCHPSNSNLLSIDSISQAVRRVSTPKNQHRSICATIEVADSSDPSAPSNPPAVPSAPLEPITKGPLHSLPRVIEHRPAAIVPLPPPPRKRNLTPTTSIYSSSQNSLNVAGKRITSETNRSTSETKRSTGETKWSITDSMIANLSFPTPSDKSAARNRTRAISFRLSRAYCSPPIPPEPLLDLGADATFPDPQIHPAGPTFECPQRRRRQSSFSAYPASPTCDSAFDSTHEHSGILSQSSGQQCSLGVVDSFVERQNRTSTSIPESPLLSALYLDPRIEHPLNYTGRYTHNLFHNTIDSSRRSSHSSLCESSHSVIDPDKPINQADLFYQIPASPRRSLIQDYDDLVVKSRKASYDKAETGPLTTAAKRSGLIDDILAEYAGPREAQMMGSDHLQLENELGVTETVVDFTEDRSDSRSAVTHTVPNIVDAFEARGCAHAWDKSYNQKY</sequence>
<evidence type="ECO:0000313" key="2">
    <source>
        <dbReference type="EMBL" id="KNZ56222.1"/>
    </source>
</evidence>
<name>A0A0L6V6P9_9BASI</name>
<dbReference type="VEuPathDB" id="FungiDB:VP01_2465g1"/>
<feature type="compositionally biased region" description="Polar residues" evidence="1">
    <location>
        <begin position="36"/>
        <end position="45"/>
    </location>
</feature>
<accession>A0A0L6V6P9</accession>
<dbReference type="Proteomes" id="UP000037035">
    <property type="component" value="Unassembled WGS sequence"/>
</dbReference>
<comment type="caution">
    <text evidence="2">The sequence shown here is derived from an EMBL/GenBank/DDBJ whole genome shotgun (WGS) entry which is preliminary data.</text>
</comment>
<feature type="compositionally biased region" description="Polar residues" evidence="1">
    <location>
        <begin position="520"/>
        <end position="530"/>
    </location>
</feature>
<feature type="region of interest" description="Disordered" evidence="1">
    <location>
        <begin position="502"/>
        <end position="554"/>
    </location>
</feature>
<feature type="compositionally biased region" description="Low complexity" evidence="1">
    <location>
        <begin position="25"/>
        <end position="35"/>
    </location>
</feature>
<evidence type="ECO:0000256" key="1">
    <source>
        <dbReference type="SAM" id="MobiDB-lite"/>
    </source>
</evidence>
<feature type="region of interest" description="Disordered" evidence="1">
    <location>
        <begin position="1"/>
        <end position="79"/>
    </location>
</feature>
<feature type="region of interest" description="Disordered" evidence="1">
    <location>
        <begin position="322"/>
        <end position="365"/>
    </location>
</feature>
<feature type="compositionally biased region" description="Low complexity" evidence="1">
    <location>
        <begin position="7"/>
        <end position="16"/>
    </location>
</feature>
<dbReference type="EMBL" id="LAVV01007353">
    <property type="protein sequence ID" value="KNZ56222.1"/>
    <property type="molecule type" value="Genomic_DNA"/>
</dbReference>
<evidence type="ECO:0000313" key="3">
    <source>
        <dbReference type="Proteomes" id="UP000037035"/>
    </source>
</evidence>
<feature type="compositionally biased region" description="Basic and acidic residues" evidence="1">
    <location>
        <begin position="330"/>
        <end position="341"/>
    </location>
</feature>
<dbReference type="OrthoDB" id="2507859at2759"/>
<protein>
    <submittedName>
        <fullName evidence="2">Uncharacterized protein</fullName>
    </submittedName>
</protein>
<keyword evidence="3" id="KW-1185">Reference proteome</keyword>
<gene>
    <name evidence="2" type="ORF">VP01_2465g1</name>
</gene>
<feature type="region of interest" description="Disordered" evidence="1">
    <location>
        <begin position="213"/>
        <end position="243"/>
    </location>
</feature>
<dbReference type="AlphaFoldDB" id="A0A0L6V6P9"/>
<reference evidence="2 3" key="1">
    <citation type="submission" date="2015-08" db="EMBL/GenBank/DDBJ databases">
        <title>Next Generation Sequencing and Analysis of the Genome of Puccinia sorghi L Schw, the Causal Agent of Maize Common Rust.</title>
        <authorList>
            <person name="Rochi L."/>
            <person name="Burguener G."/>
            <person name="Darino M."/>
            <person name="Turjanski A."/>
            <person name="Kreff E."/>
            <person name="Dieguez M.J."/>
            <person name="Sacco F."/>
        </authorList>
    </citation>
    <scope>NUCLEOTIDE SEQUENCE [LARGE SCALE GENOMIC DNA]</scope>
    <source>
        <strain evidence="2 3">RO10H11247</strain>
    </source>
</reference>